<gene>
    <name evidence="7" type="primary">ychF</name>
    <name evidence="7" type="ORF">ENI34_05560</name>
</gene>
<comment type="caution">
    <text evidence="7">The sequence shown here is derived from an EMBL/GenBank/DDBJ whole genome shotgun (WGS) entry which is preliminary data.</text>
</comment>
<dbReference type="PRINTS" id="PR00326">
    <property type="entry name" value="GTP1OBG"/>
</dbReference>
<dbReference type="Gene3D" id="3.10.20.30">
    <property type="match status" value="1"/>
</dbReference>
<dbReference type="Gene3D" id="3.40.50.300">
    <property type="entry name" value="P-loop containing nucleotide triphosphate hydrolases"/>
    <property type="match status" value="1"/>
</dbReference>
<dbReference type="InterPro" id="IPR004396">
    <property type="entry name" value="ATPase_YchF/OLA1"/>
</dbReference>
<proteinExistence type="predicted"/>
<name>A0A9C9K0F5_UNCW3</name>
<dbReference type="GO" id="GO:0046872">
    <property type="term" value="F:metal ion binding"/>
    <property type="evidence" value="ECO:0007669"/>
    <property type="project" value="UniProtKB-KW"/>
</dbReference>
<sequence>MKIGIVGLPNVGKSSLFNLLTHANAQVAKFPFTTIDRNLGVVSLPDRRLEKIVEITKSPKITYGHLDFIDIAGLIKGAARGEGLGNKFLSHIRDVDLILHVLRCFGDADIPHTDQKILPHRDYEIVRTELFLSDLAITERRLDKIKKKAECREEAILLKRIKEALEKGEVPDEEIKDLPLLTTKREIVVLNLDEDGKFKDGLEGYRLSVKLEQDIQEFSEEERRALRKDAGVEPAGLAGLLDLCLKKLSVIIFYTIKGDEARAWPVVEGTSVLDAAGLIHTDMKQGFIKAEVLDYDTFIETKGFTSAQQQGKTKIQGRDYIVKDGDIILIKFRK</sequence>
<dbReference type="PANTHER" id="PTHR23305:SF18">
    <property type="entry name" value="OBG-TYPE G DOMAIN-CONTAINING PROTEIN"/>
    <property type="match status" value="1"/>
</dbReference>
<dbReference type="SUPFAM" id="SSF81271">
    <property type="entry name" value="TGS-like"/>
    <property type="match status" value="1"/>
</dbReference>
<dbReference type="InterPro" id="IPR012676">
    <property type="entry name" value="TGS-like"/>
</dbReference>
<keyword evidence="4" id="KW-0067">ATP-binding</keyword>
<dbReference type="FunFam" id="3.10.20.30:FF:000029">
    <property type="entry name" value="Obg-like ATPase 1"/>
    <property type="match status" value="1"/>
</dbReference>
<keyword evidence="3" id="KW-0547">Nucleotide-binding</keyword>
<dbReference type="PANTHER" id="PTHR23305">
    <property type="entry name" value="OBG GTPASE FAMILY"/>
    <property type="match status" value="1"/>
</dbReference>
<evidence type="ECO:0000256" key="2">
    <source>
        <dbReference type="ARBA" id="ARBA00022723"/>
    </source>
</evidence>
<comment type="cofactor">
    <cofactor evidence="1">
        <name>Mg(2+)</name>
        <dbReference type="ChEBI" id="CHEBI:18420"/>
    </cofactor>
</comment>
<dbReference type="PROSITE" id="PS51710">
    <property type="entry name" value="G_OBG"/>
    <property type="match status" value="1"/>
</dbReference>
<dbReference type="InterPro" id="IPR012675">
    <property type="entry name" value="Beta-grasp_dom_sf"/>
</dbReference>
<evidence type="ECO:0000256" key="4">
    <source>
        <dbReference type="ARBA" id="ARBA00022840"/>
    </source>
</evidence>
<dbReference type="InterPro" id="IPR013029">
    <property type="entry name" value="YchF_C"/>
</dbReference>
<evidence type="ECO:0000313" key="8">
    <source>
        <dbReference type="Proteomes" id="UP000885826"/>
    </source>
</evidence>
<organism evidence="7 8">
    <name type="scientific">candidate division WOR-3 bacterium</name>
    <dbReference type="NCBI Taxonomy" id="2052148"/>
    <lineage>
        <taxon>Bacteria</taxon>
        <taxon>Bacteria division WOR-3</taxon>
    </lineage>
</organism>
<evidence type="ECO:0000256" key="5">
    <source>
        <dbReference type="ARBA" id="ARBA00022842"/>
    </source>
</evidence>
<dbReference type="GO" id="GO:0005525">
    <property type="term" value="F:GTP binding"/>
    <property type="evidence" value="ECO:0007669"/>
    <property type="project" value="InterPro"/>
</dbReference>
<dbReference type="InterPro" id="IPR031167">
    <property type="entry name" value="G_OBG"/>
</dbReference>
<evidence type="ECO:0000256" key="3">
    <source>
        <dbReference type="ARBA" id="ARBA00022741"/>
    </source>
</evidence>
<keyword evidence="5" id="KW-0460">Magnesium</keyword>
<dbReference type="PIRSF" id="PIRSF006641">
    <property type="entry name" value="CHP00092"/>
    <property type="match status" value="1"/>
</dbReference>
<dbReference type="Proteomes" id="UP000885826">
    <property type="component" value="Unassembled WGS sequence"/>
</dbReference>
<dbReference type="NCBIfam" id="TIGR00092">
    <property type="entry name" value="redox-regulated ATPase YchF"/>
    <property type="match status" value="1"/>
</dbReference>
<accession>A0A9C9K0F5</accession>
<dbReference type="Pfam" id="PF01926">
    <property type="entry name" value="MMR_HSR1"/>
    <property type="match status" value="1"/>
</dbReference>
<dbReference type="GO" id="GO:0016887">
    <property type="term" value="F:ATP hydrolysis activity"/>
    <property type="evidence" value="ECO:0007669"/>
    <property type="project" value="InterPro"/>
</dbReference>
<feature type="domain" description="OBG-type G" evidence="6">
    <location>
        <begin position="1"/>
        <end position="257"/>
    </location>
</feature>
<reference evidence="7" key="1">
    <citation type="journal article" date="2020" name="mSystems">
        <title>Genome- and Community-Level Interaction Insights into Carbon Utilization and Element Cycling Functions of Hydrothermarchaeota in Hydrothermal Sediment.</title>
        <authorList>
            <person name="Zhou Z."/>
            <person name="Liu Y."/>
            <person name="Xu W."/>
            <person name="Pan J."/>
            <person name="Luo Z.H."/>
            <person name="Li M."/>
        </authorList>
    </citation>
    <scope>NUCLEOTIDE SEQUENCE</scope>
    <source>
        <strain evidence="7">HyVt-388</strain>
    </source>
</reference>
<dbReference type="GO" id="GO:0005737">
    <property type="term" value="C:cytoplasm"/>
    <property type="evidence" value="ECO:0007669"/>
    <property type="project" value="TreeGrafter"/>
</dbReference>
<evidence type="ECO:0000313" key="7">
    <source>
        <dbReference type="EMBL" id="HEC78594.1"/>
    </source>
</evidence>
<dbReference type="Gene3D" id="1.10.150.300">
    <property type="entry name" value="TGS-like domain"/>
    <property type="match status" value="1"/>
</dbReference>
<evidence type="ECO:0000259" key="6">
    <source>
        <dbReference type="PROSITE" id="PS51710"/>
    </source>
</evidence>
<dbReference type="GO" id="GO:0005524">
    <property type="term" value="F:ATP binding"/>
    <property type="evidence" value="ECO:0007669"/>
    <property type="project" value="UniProtKB-KW"/>
</dbReference>
<dbReference type="AlphaFoldDB" id="A0A9C9K0F5"/>
<dbReference type="InterPro" id="IPR023192">
    <property type="entry name" value="TGS-like_dom_sf"/>
</dbReference>
<dbReference type="InterPro" id="IPR006073">
    <property type="entry name" value="GTP-bd"/>
</dbReference>
<dbReference type="InterPro" id="IPR027417">
    <property type="entry name" value="P-loop_NTPase"/>
</dbReference>
<dbReference type="EMBL" id="DRIG01000061">
    <property type="protein sequence ID" value="HEC78594.1"/>
    <property type="molecule type" value="Genomic_DNA"/>
</dbReference>
<dbReference type="SUPFAM" id="SSF52540">
    <property type="entry name" value="P-loop containing nucleoside triphosphate hydrolases"/>
    <property type="match status" value="1"/>
</dbReference>
<dbReference type="Pfam" id="PF06071">
    <property type="entry name" value="YchF-GTPase_C"/>
    <property type="match status" value="1"/>
</dbReference>
<protein>
    <submittedName>
        <fullName evidence="7">Redox-regulated ATPase YchF</fullName>
    </submittedName>
</protein>
<keyword evidence="2" id="KW-0479">Metal-binding</keyword>
<evidence type="ECO:0000256" key="1">
    <source>
        <dbReference type="ARBA" id="ARBA00001946"/>
    </source>
</evidence>